<sequence length="174" mass="19816">MKTLKKILFFFLGLIALILIVALFAPKEFGGSAEITINKPSQEVYDYFKFLKNQENYGTWHQMDPEMKTSYEGTDGTIGFTHKWESEKFMVGNGKQVITNLVKGNKMESDLFFAESNEAAKSIMTVTPEGTNQSKVSWSVSGKSPYPRNFFNLLFNMDKDFEEGLSNMKSNLEK</sequence>
<evidence type="ECO:0000313" key="2">
    <source>
        <dbReference type="Proteomes" id="UP000552241"/>
    </source>
</evidence>
<name>A0A838ZTB0_9FLAO</name>
<keyword evidence="2" id="KW-1185">Reference proteome</keyword>
<dbReference type="CDD" id="cd07818">
    <property type="entry name" value="SRPBCC_1"/>
    <property type="match status" value="1"/>
</dbReference>
<proteinExistence type="predicted"/>
<protein>
    <submittedName>
        <fullName evidence="1">SRPBCC family protein</fullName>
    </submittedName>
</protein>
<dbReference type="Pfam" id="PF10604">
    <property type="entry name" value="Polyketide_cyc2"/>
    <property type="match status" value="1"/>
</dbReference>
<organism evidence="1 2">
    <name type="scientific">Moheibacter lacus</name>
    <dbReference type="NCBI Taxonomy" id="2745851"/>
    <lineage>
        <taxon>Bacteria</taxon>
        <taxon>Pseudomonadati</taxon>
        <taxon>Bacteroidota</taxon>
        <taxon>Flavobacteriia</taxon>
        <taxon>Flavobacteriales</taxon>
        <taxon>Weeksellaceae</taxon>
        <taxon>Moheibacter</taxon>
    </lineage>
</organism>
<dbReference type="AlphaFoldDB" id="A0A838ZTB0"/>
<dbReference type="InterPro" id="IPR019587">
    <property type="entry name" value="Polyketide_cyclase/dehydratase"/>
</dbReference>
<reference evidence="1 2" key="1">
    <citation type="submission" date="2020-07" db="EMBL/GenBank/DDBJ databases">
        <title>Moheibacter lacus sp. nov., a member of the family Flavobacteriaceae isolated from freshwater lake sediment.</title>
        <authorList>
            <person name="Liu Y."/>
        </authorList>
    </citation>
    <scope>NUCLEOTIDE SEQUENCE [LARGE SCALE GENOMIC DNA]</scope>
    <source>
        <strain evidence="1 2">BDHS18</strain>
    </source>
</reference>
<accession>A0A838ZTB0</accession>
<dbReference type="SUPFAM" id="SSF55961">
    <property type="entry name" value="Bet v1-like"/>
    <property type="match status" value="1"/>
</dbReference>
<gene>
    <name evidence="1" type="ORF">HU137_10495</name>
</gene>
<evidence type="ECO:0000313" key="1">
    <source>
        <dbReference type="EMBL" id="MBA5630202.1"/>
    </source>
</evidence>
<dbReference type="EMBL" id="JACDZE010000003">
    <property type="protein sequence ID" value="MBA5630202.1"/>
    <property type="molecule type" value="Genomic_DNA"/>
</dbReference>
<dbReference type="Proteomes" id="UP000552241">
    <property type="component" value="Unassembled WGS sequence"/>
</dbReference>
<comment type="caution">
    <text evidence="1">The sequence shown here is derived from an EMBL/GenBank/DDBJ whole genome shotgun (WGS) entry which is preliminary data.</text>
</comment>
<dbReference type="RefSeq" id="WP_182043804.1">
    <property type="nucleotide sequence ID" value="NZ_JACDZE010000003.1"/>
</dbReference>